<dbReference type="eggNOG" id="KOG4842">
    <property type="taxonomic scope" value="Eukaryota"/>
</dbReference>
<evidence type="ECO:0000259" key="1">
    <source>
        <dbReference type="PROSITE" id="PS51397"/>
    </source>
</evidence>
<dbReference type="RefSeq" id="NP_985589.2">
    <property type="nucleotide sequence ID" value="NM_210943.2"/>
</dbReference>
<dbReference type="Pfam" id="PF08325">
    <property type="entry name" value="WLM"/>
    <property type="match status" value="1"/>
</dbReference>
<reference evidence="2 3" key="1">
    <citation type="journal article" date="2004" name="Science">
        <title>The Ashbya gossypii genome as a tool for mapping the ancient Saccharomyces cerevisiae genome.</title>
        <authorList>
            <person name="Dietrich F.S."/>
            <person name="Voegeli S."/>
            <person name="Brachat S."/>
            <person name="Lerch A."/>
            <person name="Gates K."/>
            <person name="Steiner S."/>
            <person name="Mohr C."/>
            <person name="Pohlmann R."/>
            <person name="Luedi P."/>
            <person name="Choi S."/>
            <person name="Wing R.A."/>
            <person name="Flavier A."/>
            <person name="Gaffney T.D."/>
            <person name="Philippsen P."/>
        </authorList>
    </citation>
    <scope>NUCLEOTIDE SEQUENCE [LARGE SCALE GENOMIC DNA]</scope>
    <source>
        <strain evidence="3">ATCC 10895 / CBS 109.51 / FGSC 9923 / NRRL Y-1056</strain>
    </source>
</reference>
<dbReference type="InterPro" id="IPR013536">
    <property type="entry name" value="WLM_dom"/>
</dbReference>
<dbReference type="MEROPS" id="M80.001"/>
<feature type="domain" description="WLM" evidence="1">
    <location>
        <begin position="2"/>
        <end position="177"/>
    </location>
</feature>
<name>Q754N0_EREGS</name>
<dbReference type="OrthoDB" id="49605at2759"/>
<dbReference type="PANTHER" id="PTHR46622">
    <property type="entry name" value="DNA-DEPENDENT METALLOPROTEASE WSS1"/>
    <property type="match status" value="1"/>
</dbReference>
<dbReference type="EMBL" id="AE016819">
    <property type="protein sequence ID" value="AAS53413.2"/>
    <property type="molecule type" value="Genomic_DNA"/>
</dbReference>
<dbReference type="Proteomes" id="UP000000591">
    <property type="component" value="Chromosome VI"/>
</dbReference>
<evidence type="ECO:0000313" key="2">
    <source>
        <dbReference type="EMBL" id="AAS53413.2"/>
    </source>
</evidence>
<accession>Q754N0</accession>
<dbReference type="GeneID" id="4621830"/>
<organism evidence="2 3">
    <name type="scientific">Eremothecium gossypii (strain ATCC 10895 / CBS 109.51 / FGSC 9923 / NRRL Y-1056)</name>
    <name type="common">Yeast</name>
    <name type="synonym">Ashbya gossypii</name>
    <dbReference type="NCBI Taxonomy" id="284811"/>
    <lineage>
        <taxon>Eukaryota</taxon>
        <taxon>Fungi</taxon>
        <taxon>Dikarya</taxon>
        <taxon>Ascomycota</taxon>
        <taxon>Saccharomycotina</taxon>
        <taxon>Saccharomycetes</taxon>
        <taxon>Saccharomycetales</taxon>
        <taxon>Saccharomycetaceae</taxon>
        <taxon>Eremothecium</taxon>
    </lineage>
</organism>
<dbReference type="STRING" id="284811.Q754N0"/>
<protein>
    <submittedName>
        <fullName evidence="2">AFR042Cp</fullName>
    </submittedName>
</protein>
<gene>
    <name evidence="2" type="ORF">AGOS_AFR042C</name>
</gene>
<dbReference type="KEGG" id="ago:AGOS_AFR042C"/>
<dbReference type="FunCoup" id="Q754N0">
    <property type="interactions" value="94"/>
</dbReference>
<keyword evidence="3" id="KW-1185">Reference proteome</keyword>
<dbReference type="AlphaFoldDB" id="Q754N0"/>
<proteinExistence type="predicted"/>
<dbReference type="OMA" id="LTHNLHG"/>
<reference evidence="3" key="2">
    <citation type="journal article" date="2013" name="G3 (Bethesda)">
        <title>Genomes of Ashbya fungi isolated from insects reveal four mating-type loci, numerous translocations, lack of transposons, and distinct gene duplications.</title>
        <authorList>
            <person name="Dietrich F.S."/>
            <person name="Voegeli S."/>
            <person name="Kuo S."/>
            <person name="Philippsen P."/>
        </authorList>
    </citation>
    <scope>GENOME REANNOTATION</scope>
    <source>
        <strain evidence="3">ATCC 10895 / CBS 109.51 / FGSC 9923 / NRRL Y-1056</strain>
    </source>
</reference>
<dbReference type="InterPro" id="IPR053000">
    <property type="entry name" value="WSS1-like_metalloprotease"/>
</dbReference>
<dbReference type="InParanoid" id="Q754N0"/>
<dbReference type="HOGENOM" id="CLU_023057_3_0_1"/>
<sequence length="224" mass="25012">MARPREVNPHIAEFAVLQHKPGKERALEMLQDIARRVSYLMREEGFRVGQLAEFYPRERRLLGLNVNQGARILLRLREPGDEQQFLSRETILAVMLHELTHNVFGPHDARFRRKLDELVGRQWVLDQRGIVDSFLGRGRRLGGRGRRLEGRGRRLGGRSAGVAARELAGLAAARRMAAIAATAQCCGQGGGTAPPRDGDLDVVVIDEEPCVVRTPVVIDLTNED</sequence>
<dbReference type="PANTHER" id="PTHR46622:SF1">
    <property type="entry name" value="DNA-DEPENDENT METALLOPROTEASE WSS1"/>
    <property type="match status" value="1"/>
</dbReference>
<dbReference type="PROSITE" id="PS51397">
    <property type="entry name" value="WLM"/>
    <property type="match status" value="1"/>
</dbReference>
<evidence type="ECO:0000313" key="3">
    <source>
        <dbReference type="Proteomes" id="UP000000591"/>
    </source>
</evidence>